<evidence type="ECO:0000313" key="8">
    <source>
        <dbReference type="Proteomes" id="UP000254866"/>
    </source>
</evidence>
<reference evidence="7 8" key="1">
    <citation type="journal article" date="2018" name="IMA Fungus">
        <title>IMA Genome-F 9: Draft genome sequence of Annulohypoxylon stygium, Aspergillus mulundensis, Berkeleyomyces basicola (syn. Thielaviopsis basicola), Ceratocystis smalleyi, two Cercospora beticola strains, Coleophoma cylindrospora, Fusarium fracticaudum, Phialophora cf. hyalina, and Morchella septimelata.</title>
        <authorList>
            <person name="Wingfield B.D."/>
            <person name="Bills G.F."/>
            <person name="Dong Y."/>
            <person name="Huang W."/>
            <person name="Nel W.J."/>
            <person name="Swalarsk-Parry B.S."/>
            <person name="Vaghefi N."/>
            <person name="Wilken P.M."/>
            <person name="An Z."/>
            <person name="de Beer Z.W."/>
            <person name="De Vos L."/>
            <person name="Chen L."/>
            <person name="Duong T.A."/>
            <person name="Gao Y."/>
            <person name="Hammerbacher A."/>
            <person name="Kikkert J.R."/>
            <person name="Li Y."/>
            <person name="Li H."/>
            <person name="Li K."/>
            <person name="Li Q."/>
            <person name="Liu X."/>
            <person name="Ma X."/>
            <person name="Naidoo K."/>
            <person name="Pethybridge S.J."/>
            <person name="Sun J."/>
            <person name="Steenkamp E.T."/>
            <person name="van der Nest M.A."/>
            <person name="van Wyk S."/>
            <person name="Wingfield M.J."/>
            <person name="Xiong C."/>
            <person name="Yue Q."/>
            <person name="Zhang X."/>
        </authorList>
    </citation>
    <scope>NUCLEOTIDE SEQUENCE [LARGE SCALE GENOMIC DNA]</scope>
    <source>
        <strain evidence="7 8">BP 5553</strain>
    </source>
</reference>
<feature type="compositionally biased region" description="Basic and acidic residues" evidence="5">
    <location>
        <begin position="550"/>
        <end position="562"/>
    </location>
</feature>
<dbReference type="InterPro" id="IPR033316">
    <property type="entry name" value="RBBP8-like"/>
</dbReference>
<evidence type="ECO:0000256" key="5">
    <source>
        <dbReference type="SAM" id="MobiDB-lite"/>
    </source>
</evidence>
<dbReference type="PANTHER" id="PTHR15107">
    <property type="entry name" value="RETINOBLASTOMA BINDING PROTEIN 8"/>
    <property type="match status" value="1"/>
</dbReference>
<evidence type="ECO:0000256" key="1">
    <source>
        <dbReference type="ARBA" id="ARBA00004123"/>
    </source>
</evidence>
<dbReference type="Pfam" id="PF08573">
    <property type="entry name" value="SAE2"/>
    <property type="match status" value="1"/>
</dbReference>
<keyword evidence="2" id="KW-0227">DNA damage</keyword>
<feature type="region of interest" description="Disordered" evidence="5">
    <location>
        <begin position="224"/>
        <end position="356"/>
    </location>
</feature>
<keyword evidence="8" id="KW-1185">Reference proteome</keyword>
<feature type="coiled-coil region" evidence="4">
    <location>
        <begin position="183"/>
        <end position="210"/>
    </location>
</feature>
<feature type="domain" description="DNA endonuclease activator Ctp1 C-terminal" evidence="6">
    <location>
        <begin position="708"/>
        <end position="822"/>
    </location>
</feature>
<feature type="compositionally biased region" description="Polar residues" evidence="5">
    <location>
        <begin position="605"/>
        <end position="629"/>
    </location>
</feature>
<evidence type="ECO:0000256" key="2">
    <source>
        <dbReference type="ARBA" id="ARBA00022763"/>
    </source>
</evidence>
<evidence type="ECO:0000256" key="3">
    <source>
        <dbReference type="ARBA" id="ARBA00023242"/>
    </source>
</evidence>
<dbReference type="InterPro" id="IPR013882">
    <property type="entry name" value="Ctp1_C"/>
</dbReference>
<dbReference type="OrthoDB" id="5801062at2759"/>
<feature type="compositionally biased region" description="Basic and acidic residues" evidence="5">
    <location>
        <begin position="337"/>
        <end position="349"/>
    </location>
</feature>
<organism evidence="7 8">
    <name type="scientific">Venustampulla echinocandica</name>
    <dbReference type="NCBI Taxonomy" id="2656787"/>
    <lineage>
        <taxon>Eukaryota</taxon>
        <taxon>Fungi</taxon>
        <taxon>Dikarya</taxon>
        <taxon>Ascomycota</taxon>
        <taxon>Pezizomycotina</taxon>
        <taxon>Leotiomycetes</taxon>
        <taxon>Helotiales</taxon>
        <taxon>Pleuroascaceae</taxon>
        <taxon>Venustampulla</taxon>
    </lineage>
</organism>
<feature type="compositionally biased region" description="Polar residues" evidence="5">
    <location>
        <begin position="563"/>
        <end position="593"/>
    </location>
</feature>
<comment type="caution">
    <text evidence="7">The sequence shown here is derived from an EMBL/GenBank/DDBJ whole genome shotgun (WGS) entry which is preliminary data.</text>
</comment>
<feature type="compositionally biased region" description="Polar residues" evidence="5">
    <location>
        <begin position="394"/>
        <end position="415"/>
    </location>
</feature>
<keyword evidence="4" id="KW-0175">Coiled coil</keyword>
<feature type="compositionally biased region" description="Acidic residues" evidence="5">
    <location>
        <begin position="669"/>
        <end position="678"/>
    </location>
</feature>
<feature type="compositionally biased region" description="Low complexity" evidence="5">
    <location>
        <begin position="648"/>
        <end position="657"/>
    </location>
</feature>
<evidence type="ECO:0000313" key="7">
    <source>
        <dbReference type="EMBL" id="RDL37749.1"/>
    </source>
</evidence>
<dbReference type="EMBL" id="NPIC01000003">
    <property type="protein sequence ID" value="RDL37749.1"/>
    <property type="molecule type" value="Genomic_DNA"/>
</dbReference>
<proteinExistence type="predicted"/>
<dbReference type="PANTHER" id="PTHR15107:SF0">
    <property type="entry name" value="DNA ENDONUCLEASE ACTIVATOR CTP1 C-TERMINAL DOMAIN-CONTAINING PROTEIN"/>
    <property type="match status" value="1"/>
</dbReference>
<name>A0A370TQF1_9HELO</name>
<feature type="compositionally biased region" description="Polar residues" evidence="5">
    <location>
        <begin position="483"/>
        <end position="496"/>
    </location>
</feature>
<gene>
    <name evidence="7" type="ORF">BP5553_05182</name>
</gene>
<dbReference type="GO" id="GO:0010792">
    <property type="term" value="P:DNA double-strand break processing involved in repair via single-strand annealing"/>
    <property type="evidence" value="ECO:0007669"/>
    <property type="project" value="TreeGrafter"/>
</dbReference>
<evidence type="ECO:0000259" key="6">
    <source>
        <dbReference type="Pfam" id="PF08573"/>
    </source>
</evidence>
<keyword evidence="3" id="KW-0539">Nucleus</keyword>
<dbReference type="AlphaFoldDB" id="A0A370TQF1"/>
<dbReference type="STRING" id="2656787.A0A370TQF1"/>
<dbReference type="GO" id="GO:0003684">
    <property type="term" value="F:damaged DNA binding"/>
    <property type="evidence" value="ECO:0007669"/>
    <property type="project" value="TreeGrafter"/>
</dbReference>
<protein>
    <recommendedName>
        <fullName evidence="6">DNA endonuclease activator Ctp1 C-terminal domain-containing protein</fullName>
    </recommendedName>
</protein>
<dbReference type="GeneID" id="43598031"/>
<comment type="subcellular location">
    <subcellularLocation>
        <location evidence="1">Nucleus</location>
    </subcellularLocation>
</comment>
<feature type="region of interest" description="Disordered" evidence="5">
    <location>
        <begin position="479"/>
        <end position="681"/>
    </location>
</feature>
<dbReference type="RefSeq" id="XP_031870405.1">
    <property type="nucleotide sequence ID" value="XM_032013805.1"/>
</dbReference>
<dbReference type="GO" id="GO:0005634">
    <property type="term" value="C:nucleus"/>
    <property type="evidence" value="ECO:0007669"/>
    <property type="project" value="UniProtKB-SubCell"/>
</dbReference>
<dbReference type="Proteomes" id="UP000254866">
    <property type="component" value="Unassembled WGS sequence"/>
</dbReference>
<evidence type="ECO:0000256" key="4">
    <source>
        <dbReference type="SAM" id="Coils"/>
    </source>
</evidence>
<accession>A0A370TQF1</accession>
<feature type="region of interest" description="Disordered" evidence="5">
    <location>
        <begin position="375"/>
        <end position="448"/>
    </location>
</feature>
<sequence>MDSLRQGHKELLEELTKICSRIDTKVGAELDDANFTSISRDELRFLREQPGRVEDLANKNARLIRDWKQDRDKLSQLEAQEHKRLAEAPKQAEHREHSYNFASPAGLSDPGSSPNLALAPIDLVSPAGNVCELDSTMKDKYHALVPKFNKLYENHKAVKDANRQLAGSLVKQKSLAKAWRANADLLKKTVAENNDKIQRLQGEILTLQARLENDRVTNDAVAAAPRAGGPLHSLGEEKEGSPSTSNTQAAIPASSPVKGPGAEHAFNENIGVEDTQFEPLEPDHSSSTEDDMPPAFPRSPGPGSHTAKEARSYDPQQLSSSPVVVSSRRVKKRKSTKQAERSPDMKVKVETVSSSPVGLAAMRYLDHGQSIDLDQIGQKVNTPKKRRRELELSRQASKLSNESQFSVGSPSPSQHASDDDSPSEQKITISQVGFREAESPLQPLDPNSLVLPRTLDAEASNKRRRLIIEKAIEGVSEDGQNIAPLQTRRQGNTPDSNYRLDGLLDQPSPARSILSPARLSRPHSPLGTDSPAGGRTPSKSGLAREVNVGRSKEGLRPSKSEEQSPYVNQPGSVSKGASSNSVEPARPSSNATFRSAVEPSRDGNGKSTEMSRPTNNIARTTAGITTPTSKGVARNPIEHSRPSYQRAGGSIDPSRPSSSRHRGPRGAEEDPPWDDTPDNEPLRCREIRMLSPQDFKINPAYNQGYNYAFTDVVRNRYERQCLSSCTKPGCCGKQFRALAIMFFDREIAPNPSQQEADEKLAKDFLGGNAYKFQGMSKDERKEILVQAKTRELANQFGRHRHAYERPKSPPGFWDADFPTTQEQMAQREKAHEFERELVARRYEEAMRPGGAYIFRDE</sequence>